<gene>
    <name evidence="1" type="ORF">EKH80_18950</name>
</gene>
<evidence type="ECO:0000313" key="1">
    <source>
        <dbReference type="EMBL" id="RUL71465.1"/>
    </source>
</evidence>
<comment type="caution">
    <text evidence="1">The sequence shown here is derived from an EMBL/GenBank/DDBJ whole genome shotgun (WGS) entry which is preliminary data.</text>
</comment>
<name>A0A3S0PG85_9GAMM</name>
<evidence type="ECO:0000313" key="2">
    <source>
        <dbReference type="Proteomes" id="UP000274358"/>
    </source>
</evidence>
<sequence>MPIFAKAMAWTLLALPIVLVSPSAMAFRMNLRFAMSLDSLALPGTNSSIQLVGYQPLCEGGGEYEDLPAPMRLMPGTSTVSPDLDMGIDVEVGPDVSGGIFCLIFELEQPGRPVATIRMYFNYALQMAQASRSFVIHEVSPRLNGNNGVAPRFVFGAPVDHLPYAGIFADENHIEFPLPIIRIVPRVPFGVISNFQLLSQ</sequence>
<keyword evidence="2" id="KW-1185">Reference proteome</keyword>
<dbReference type="Proteomes" id="UP000274358">
    <property type="component" value="Unassembled WGS sequence"/>
</dbReference>
<proteinExistence type="predicted"/>
<reference evidence="1 2" key="1">
    <citation type="submission" date="2018-12" db="EMBL/GenBank/DDBJ databases">
        <title>Dyella dinghuensis sp. nov. DHOA06 and Dyella choica sp. nov. 4M-K27, isolated from forest soil.</title>
        <authorList>
            <person name="Qiu L.-H."/>
            <person name="Gao Z.-H."/>
        </authorList>
    </citation>
    <scope>NUCLEOTIDE SEQUENCE [LARGE SCALE GENOMIC DNA]</scope>
    <source>
        <strain evidence="1 2">4M-K27</strain>
    </source>
</reference>
<accession>A0A3S0PG85</accession>
<dbReference type="EMBL" id="RYYV01000018">
    <property type="protein sequence ID" value="RUL71465.1"/>
    <property type="molecule type" value="Genomic_DNA"/>
</dbReference>
<protein>
    <submittedName>
        <fullName evidence="1">Uncharacterized protein</fullName>
    </submittedName>
</protein>
<dbReference type="AlphaFoldDB" id="A0A3S0PG85"/>
<organism evidence="1 2">
    <name type="scientific">Dyella choica</name>
    <dbReference type="NCBI Taxonomy" id="1927959"/>
    <lineage>
        <taxon>Bacteria</taxon>
        <taxon>Pseudomonadati</taxon>
        <taxon>Pseudomonadota</taxon>
        <taxon>Gammaproteobacteria</taxon>
        <taxon>Lysobacterales</taxon>
        <taxon>Rhodanobacteraceae</taxon>
        <taxon>Dyella</taxon>
    </lineage>
</organism>
<dbReference type="RefSeq" id="WP_126686359.1">
    <property type="nucleotide sequence ID" value="NZ_RYYV01000018.1"/>
</dbReference>